<feature type="region of interest" description="Disordered" evidence="5">
    <location>
        <begin position="459"/>
        <end position="480"/>
    </location>
</feature>
<dbReference type="InterPro" id="IPR001293">
    <property type="entry name" value="Znf_TRAF"/>
</dbReference>
<feature type="domain" description="RING-type" evidence="6">
    <location>
        <begin position="896"/>
        <end position="935"/>
    </location>
</feature>
<name>A0ABP0I657_9DINO</name>
<feature type="zinc finger region" description="TRAF-type" evidence="4">
    <location>
        <begin position="944"/>
        <end position="1000"/>
    </location>
</feature>
<gene>
    <name evidence="8" type="ORF">SCF082_LOCUS4943</name>
</gene>
<accession>A0ABP0I657</accession>
<proteinExistence type="predicted"/>
<dbReference type="PANTHER" id="PTHR10131">
    <property type="entry name" value="TNF RECEPTOR ASSOCIATED FACTOR"/>
    <property type="match status" value="1"/>
</dbReference>
<evidence type="ECO:0000256" key="1">
    <source>
        <dbReference type="ARBA" id="ARBA00022723"/>
    </source>
</evidence>
<dbReference type="EMBL" id="CAXAMM010002603">
    <property type="protein sequence ID" value="CAK8996815.1"/>
    <property type="molecule type" value="Genomic_DNA"/>
</dbReference>
<feature type="domain" description="TRAF-type" evidence="7">
    <location>
        <begin position="944"/>
        <end position="1000"/>
    </location>
</feature>
<feature type="region of interest" description="Disordered" evidence="5">
    <location>
        <begin position="735"/>
        <end position="754"/>
    </location>
</feature>
<evidence type="ECO:0000259" key="6">
    <source>
        <dbReference type="PROSITE" id="PS50089"/>
    </source>
</evidence>
<keyword evidence="8" id="KW-0675">Receptor</keyword>
<keyword evidence="8" id="KW-0808">Transferase</keyword>
<dbReference type="SUPFAM" id="SSF57850">
    <property type="entry name" value="RING/U-box"/>
    <property type="match status" value="1"/>
</dbReference>
<reference evidence="8 9" key="1">
    <citation type="submission" date="2024-02" db="EMBL/GenBank/DDBJ databases">
        <authorList>
            <person name="Chen Y."/>
            <person name="Shah S."/>
            <person name="Dougan E. K."/>
            <person name="Thang M."/>
            <person name="Chan C."/>
        </authorList>
    </citation>
    <scope>NUCLEOTIDE SEQUENCE [LARGE SCALE GENOMIC DNA]</scope>
</reference>
<keyword evidence="9" id="KW-1185">Reference proteome</keyword>
<evidence type="ECO:0000256" key="3">
    <source>
        <dbReference type="ARBA" id="ARBA00022833"/>
    </source>
</evidence>
<keyword evidence="1 4" id="KW-0479">Metal-binding</keyword>
<dbReference type="Proteomes" id="UP001642464">
    <property type="component" value="Unassembled WGS sequence"/>
</dbReference>
<organism evidence="8 9">
    <name type="scientific">Durusdinium trenchii</name>
    <dbReference type="NCBI Taxonomy" id="1381693"/>
    <lineage>
        <taxon>Eukaryota</taxon>
        <taxon>Sar</taxon>
        <taxon>Alveolata</taxon>
        <taxon>Dinophyceae</taxon>
        <taxon>Suessiales</taxon>
        <taxon>Symbiodiniaceae</taxon>
        <taxon>Durusdinium</taxon>
    </lineage>
</organism>
<protein>
    <submittedName>
        <fullName evidence="8">TNF receptor-associated factor 6-B (E3 ubiquitin-protein ligase TRAF6) (RING-type E3 ubiquitin transferase TRAF6-B)</fullName>
    </submittedName>
</protein>
<keyword evidence="2 4" id="KW-0863">Zinc-finger</keyword>
<evidence type="ECO:0000313" key="8">
    <source>
        <dbReference type="EMBL" id="CAK8996815.1"/>
    </source>
</evidence>
<evidence type="ECO:0000256" key="5">
    <source>
        <dbReference type="SAM" id="MobiDB-lite"/>
    </source>
</evidence>
<feature type="region of interest" description="Disordered" evidence="5">
    <location>
        <begin position="1"/>
        <end position="23"/>
    </location>
</feature>
<evidence type="ECO:0000256" key="2">
    <source>
        <dbReference type="ARBA" id="ARBA00022771"/>
    </source>
</evidence>
<dbReference type="PROSITE" id="PS50089">
    <property type="entry name" value="ZF_RING_2"/>
    <property type="match status" value="1"/>
</dbReference>
<dbReference type="PANTHER" id="PTHR10131:SF94">
    <property type="entry name" value="TNF RECEPTOR-ASSOCIATED FACTOR 4"/>
    <property type="match status" value="1"/>
</dbReference>
<evidence type="ECO:0000313" key="9">
    <source>
        <dbReference type="Proteomes" id="UP001642464"/>
    </source>
</evidence>
<dbReference type="Gene3D" id="3.30.40.10">
    <property type="entry name" value="Zinc/RING finger domain, C3HC4 (zinc finger)"/>
    <property type="match status" value="2"/>
</dbReference>
<dbReference type="GO" id="GO:0016740">
    <property type="term" value="F:transferase activity"/>
    <property type="evidence" value="ECO:0007669"/>
    <property type="project" value="UniProtKB-KW"/>
</dbReference>
<dbReference type="PROSITE" id="PS50145">
    <property type="entry name" value="ZF_TRAF"/>
    <property type="match status" value="1"/>
</dbReference>
<feature type="region of interest" description="Disordered" evidence="5">
    <location>
        <begin position="648"/>
        <end position="675"/>
    </location>
</feature>
<dbReference type="InterPro" id="IPR013083">
    <property type="entry name" value="Znf_RING/FYVE/PHD"/>
</dbReference>
<dbReference type="InterPro" id="IPR001841">
    <property type="entry name" value="Znf_RING"/>
</dbReference>
<evidence type="ECO:0000259" key="7">
    <source>
        <dbReference type="PROSITE" id="PS50145"/>
    </source>
</evidence>
<keyword evidence="3 4" id="KW-0862">Zinc</keyword>
<comment type="caution">
    <text evidence="8">The sequence shown here is derived from an EMBL/GenBank/DDBJ whole genome shotgun (WGS) entry which is preliminary data.</text>
</comment>
<sequence length="1060" mass="117239">MRAARSLRSLHETEGEDGEGVAESAESPAFLVVRCAGQVSMNGRYFQEGVFQGRPKYKQVSGQGIIYFKYGGWKLNDEDDTGGWCYEAAQDSSMPPMRAWSTAVSRYGTAPSLCLGTCQDIEEGDSVTIVKADSQVDWSDCPEESVGQRLTFANPPWSLVVHRLVGDAETGSSEGAAGALRRWFYSTEYETLVAPLAALGFVDFHGIKHRISSSDRDEGSTAVDPPFLVVSGAGHPPVNGRYAQEGLFSGRPKYKQLGGNSIIFFTAGKWRLNDEEVTDERCYDGEGDAAMPPREWLQFHTRFGTVPSLSLGTFRDLQEGDQVFIEREEDVDWSGFPEDRQRFRFRDFPCHLTVGRIQGDWFVPEPGSGSVPLRAVRSVRLRGVKHRISEGELAQEILVQGAGGSFSEANGFYRHHGEHNGKVIYQKAEDRSMGAVYFDAQWKIGLHGVEDWVYCHPDESLSQPPSSRWRGSEASEEGSGSVSICSVPQVLVVANGSPMMNGRYARAEDLNGKPKFRQVGGSSVLQFEDGWKMKGAEMSEHSYYHPDDVALPPTGDWSAVGGGESPRVSLLHSPISSAPRFFWVQGAGGVGEQTNGCYVCIGSSNGKPKYWQMDGAGIIYFRGTWRINYRDQEGGWYYQHPTRADLPPSRGWTTEGYSGRADPAPSLEPQARYSSEGFQQPHPPFVVVRGAGHPPVNGRYANVGFHEGKPKYKQVEGESIIFFEADLWRLNDEENTRQRKYDGPSSGAERNGVTPPREWVAFNSRYGSAPTLSFGSSRDLREGDVVTIVKDDTEVDWSGCPEDGEDSEGSRLSFRPPWTVTVQRTVSGAWFYPTLFPQLVAPLSAVGLVSLAGKMHRVAEAQEASGGANGSVDEPEVTGGYDEEWFSEQEVERFRCPICFLVARDAMAHDCGAVLFCETCWVKCMAEDSKCSVCRKDGSTVAPAHFERRAIRNLLVKCPNGCGENFQLYDKEKHLKESCSARQVKCEACEGFYQAGCQEEHRKACGARWSTCRLCGEQVQLSELEAHYASNPGKHISQIVALLDEVSRLREEVKQLKGES</sequence>
<evidence type="ECO:0000256" key="4">
    <source>
        <dbReference type="PROSITE-ProRule" id="PRU00207"/>
    </source>
</evidence>